<dbReference type="NCBIfam" id="TIGR01509">
    <property type="entry name" value="HAD-SF-IA-v3"/>
    <property type="match status" value="1"/>
</dbReference>
<dbReference type="SFLD" id="SFLDF00045">
    <property type="entry name" value="2-haloacid_dehalogenase"/>
    <property type="match status" value="1"/>
</dbReference>
<organism evidence="3 4">
    <name type="scientific">Halogeometricum rufum</name>
    <dbReference type="NCBI Taxonomy" id="553469"/>
    <lineage>
        <taxon>Archaea</taxon>
        <taxon>Methanobacteriati</taxon>
        <taxon>Methanobacteriota</taxon>
        <taxon>Stenosarchaea group</taxon>
        <taxon>Halobacteria</taxon>
        <taxon>Halobacteriales</taxon>
        <taxon>Haloferacaceae</taxon>
        <taxon>Halogeometricum</taxon>
    </lineage>
</organism>
<protein>
    <submittedName>
        <fullName evidence="3">2-haloacid dehalogenase</fullName>
    </submittedName>
</protein>
<dbReference type="AlphaFoldDB" id="A0A1I6GHG4"/>
<comment type="similarity">
    <text evidence="1">Belongs to the HAD-like hydrolase superfamily. S-2-haloalkanoic acid dehalogenase family.</text>
</comment>
<keyword evidence="2" id="KW-0378">Hydrolase</keyword>
<evidence type="ECO:0000256" key="2">
    <source>
        <dbReference type="ARBA" id="ARBA00022801"/>
    </source>
</evidence>
<evidence type="ECO:0000313" key="4">
    <source>
        <dbReference type="Proteomes" id="UP000198531"/>
    </source>
</evidence>
<dbReference type="NCBIfam" id="TIGR01493">
    <property type="entry name" value="HAD-SF-IA-v2"/>
    <property type="match status" value="1"/>
</dbReference>
<dbReference type="SFLD" id="SFLDG01129">
    <property type="entry name" value="C1.5:_HAD__Beta-PGM__Phosphata"/>
    <property type="match status" value="1"/>
</dbReference>
<sequence>MARALCFDMYGTLCDTTTVTARLAAELDASGAVVDGVEALWRERQLRYSTHAALMDAYEPFWDLTSRGLDYALAVYGLDPDSATRRRILEAYDELDPFPDAAETLRRLSDAGRELVVLSNGDPAMLDRLAENAGLADHLDGIVSADEVATFKPDPAVYEHAADRLDRSVGDCRLVSSNAWDVAGAGAAGMRTAWVNRRNDPPEELGADPDVELASLAELPDTIV</sequence>
<dbReference type="InterPro" id="IPR023214">
    <property type="entry name" value="HAD_sf"/>
</dbReference>
<gene>
    <name evidence="3" type="ORF">SAMN04487947_1164</name>
</gene>
<dbReference type="SFLD" id="SFLDG01135">
    <property type="entry name" value="C1.5.6:_HAD__Beta-PGM__Phospha"/>
    <property type="match status" value="1"/>
</dbReference>
<dbReference type="GO" id="GO:0019120">
    <property type="term" value="F:hydrolase activity, acting on acid halide bonds, in C-halide compounds"/>
    <property type="evidence" value="ECO:0007669"/>
    <property type="project" value="InterPro"/>
</dbReference>
<keyword evidence="4" id="KW-1185">Reference proteome</keyword>
<dbReference type="Proteomes" id="UP000198531">
    <property type="component" value="Unassembled WGS sequence"/>
</dbReference>
<dbReference type="STRING" id="553469.SAMN04487947_1164"/>
<dbReference type="PANTHER" id="PTHR43316">
    <property type="entry name" value="HYDROLASE, HALOACID DELAHOGENASE-RELATED"/>
    <property type="match status" value="1"/>
</dbReference>
<dbReference type="PRINTS" id="PR00413">
    <property type="entry name" value="HADHALOGNASE"/>
</dbReference>
<dbReference type="InterPro" id="IPR051540">
    <property type="entry name" value="S-2-haloacid_dehalogenase"/>
</dbReference>
<dbReference type="Pfam" id="PF00702">
    <property type="entry name" value="Hydrolase"/>
    <property type="match status" value="1"/>
</dbReference>
<dbReference type="PANTHER" id="PTHR43316:SF3">
    <property type="entry name" value="HALOACID DEHALOGENASE, TYPE II (AFU_ORTHOLOGUE AFUA_2G07750)-RELATED"/>
    <property type="match status" value="1"/>
</dbReference>
<dbReference type="Gene3D" id="3.40.50.1000">
    <property type="entry name" value="HAD superfamily/HAD-like"/>
    <property type="match status" value="1"/>
</dbReference>
<reference evidence="4" key="1">
    <citation type="submission" date="2016-10" db="EMBL/GenBank/DDBJ databases">
        <authorList>
            <person name="Varghese N."/>
            <person name="Submissions S."/>
        </authorList>
    </citation>
    <scope>NUCLEOTIDE SEQUENCE [LARGE SCALE GENOMIC DNA]</scope>
    <source>
        <strain evidence="4">CGMCC 1.7736</strain>
    </source>
</reference>
<proteinExistence type="inferred from homology"/>
<dbReference type="InterPro" id="IPR036412">
    <property type="entry name" value="HAD-like_sf"/>
</dbReference>
<dbReference type="InterPro" id="IPR006328">
    <property type="entry name" value="2-HAD"/>
</dbReference>
<dbReference type="OrthoDB" id="316978at2157"/>
<dbReference type="SUPFAM" id="SSF56784">
    <property type="entry name" value="HAD-like"/>
    <property type="match status" value="1"/>
</dbReference>
<dbReference type="CDD" id="cd02588">
    <property type="entry name" value="HAD_L2-DEX"/>
    <property type="match status" value="1"/>
</dbReference>
<accession>A0A1I6GHG4</accession>
<dbReference type="SFLD" id="SFLDS00003">
    <property type="entry name" value="Haloacid_Dehalogenase"/>
    <property type="match status" value="1"/>
</dbReference>
<dbReference type="NCBIfam" id="TIGR01428">
    <property type="entry name" value="HAD_type_II"/>
    <property type="match status" value="1"/>
</dbReference>
<name>A0A1I6GHG4_9EURY</name>
<evidence type="ECO:0000313" key="3">
    <source>
        <dbReference type="EMBL" id="SFR41635.1"/>
    </source>
</evidence>
<dbReference type="InterPro" id="IPR023198">
    <property type="entry name" value="PGP-like_dom2"/>
</dbReference>
<dbReference type="InterPro" id="IPR006439">
    <property type="entry name" value="HAD-SF_hydro_IA"/>
</dbReference>
<evidence type="ECO:0000256" key="1">
    <source>
        <dbReference type="ARBA" id="ARBA00008106"/>
    </source>
</evidence>
<dbReference type="EMBL" id="FOYT01000001">
    <property type="protein sequence ID" value="SFR41635.1"/>
    <property type="molecule type" value="Genomic_DNA"/>
</dbReference>
<dbReference type="RefSeq" id="WP_089805437.1">
    <property type="nucleotide sequence ID" value="NZ_FOYT01000001.1"/>
</dbReference>
<dbReference type="Gene3D" id="1.10.150.240">
    <property type="entry name" value="Putative phosphatase, domain 2"/>
    <property type="match status" value="1"/>
</dbReference>